<dbReference type="Proteomes" id="UP001161247">
    <property type="component" value="Chromosome 3"/>
</dbReference>
<reference evidence="2" key="1">
    <citation type="submission" date="2023-03" db="EMBL/GenBank/DDBJ databases">
        <authorList>
            <person name="Julca I."/>
        </authorList>
    </citation>
    <scope>NUCLEOTIDE SEQUENCE</scope>
</reference>
<dbReference type="InterPro" id="IPR025558">
    <property type="entry name" value="DUF4283"/>
</dbReference>
<sequence>MEDNLESLCSWLSLDDLGEEIEGGEGYPLDVDPTYCLIGRVMSTQVMPYGDIVKSLRRAWNPRGKLSYKTLEDNMVLFVFSNMVDKKRIQQSPWTVERVHLLNLIDAPDDMKLTRLDFSRCPLWVQLHHLPLGLRNLGFVEKVGNNLGRFLSVDQDAEGSVIGRFLRIRVEMDITKALRLVLRANPEKALKQHPQANYDHSPPSPQAIATVSPHQEELTLPNLPPNSTAPSIFLPSSPFMTEVPVELSQSAKWAVTARFRRQSLNNRVARPVGSENKLSGNVRRRLQISDEGEDEQQTHDSKKALQCDVDDNNDMIVAEEGLRIGLICTALLLMLLEILAGLPY</sequence>
<gene>
    <name evidence="2" type="ORF">OLC1_LOCUS8839</name>
</gene>
<evidence type="ECO:0000259" key="1">
    <source>
        <dbReference type="Pfam" id="PF14111"/>
    </source>
</evidence>
<dbReference type="PANTHER" id="PTHR31286:SF167">
    <property type="entry name" value="OS09G0268800 PROTEIN"/>
    <property type="match status" value="1"/>
</dbReference>
<dbReference type="EMBL" id="OX459120">
    <property type="protein sequence ID" value="CAI9098682.1"/>
    <property type="molecule type" value="Genomic_DNA"/>
</dbReference>
<keyword evidence="3" id="KW-1185">Reference proteome</keyword>
<dbReference type="AlphaFoldDB" id="A0AAV1CW57"/>
<proteinExistence type="predicted"/>
<dbReference type="InterPro" id="IPR040256">
    <property type="entry name" value="At4g02000-like"/>
</dbReference>
<name>A0AAV1CW57_OLDCO</name>
<accession>A0AAV1CW57</accession>
<protein>
    <submittedName>
        <fullName evidence="2">OLC1v1035368C1</fullName>
    </submittedName>
</protein>
<evidence type="ECO:0000313" key="3">
    <source>
        <dbReference type="Proteomes" id="UP001161247"/>
    </source>
</evidence>
<evidence type="ECO:0000313" key="2">
    <source>
        <dbReference type="EMBL" id="CAI9098682.1"/>
    </source>
</evidence>
<dbReference type="Pfam" id="PF14111">
    <property type="entry name" value="DUF4283"/>
    <property type="match status" value="1"/>
</dbReference>
<feature type="domain" description="DUF4283" evidence="1">
    <location>
        <begin position="35"/>
        <end position="100"/>
    </location>
</feature>
<dbReference type="PANTHER" id="PTHR31286">
    <property type="entry name" value="GLYCINE-RICH CELL WALL STRUCTURAL PROTEIN 1.8-LIKE"/>
    <property type="match status" value="1"/>
</dbReference>
<organism evidence="2 3">
    <name type="scientific">Oldenlandia corymbosa var. corymbosa</name>
    <dbReference type="NCBI Taxonomy" id="529605"/>
    <lineage>
        <taxon>Eukaryota</taxon>
        <taxon>Viridiplantae</taxon>
        <taxon>Streptophyta</taxon>
        <taxon>Embryophyta</taxon>
        <taxon>Tracheophyta</taxon>
        <taxon>Spermatophyta</taxon>
        <taxon>Magnoliopsida</taxon>
        <taxon>eudicotyledons</taxon>
        <taxon>Gunneridae</taxon>
        <taxon>Pentapetalae</taxon>
        <taxon>asterids</taxon>
        <taxon>lamiids</taxon>
        <taxon>Gentianales</taxon>
        <taxon>Rubiaceae</taxon>
        <taxon>Rubioideae</taxon>
        <taxon>Spermacoceae</taxon>
        <taxon>Hedyotis-Oldenlandia complex</taxon>
        <taxon>Oldenlandia</taxon>
    </lineage>
</organism>